<gene>
    <name evidence="1" type="ORF">PLOB_00028000</name>
</gene>
<organism evidence="1 2">
    <name type="scientific">Porites lobata</name>
    <dbReference type="NCBI Taxonomy" id="104759"/>
    <lineage>
        <taxon>Eukaryota</taxon>
        <taxon>Metazoa</taxon>
        <taxon>Cnidaria</taxon>
        <taxon>Anthozoa</taxon>
        <taxon>Hexacorallia</taxon>
        <taxon>Scleractinia</taxon>
        <taxon>Fungiina</taxon>
        <taxon>Poritidae</taxon>
        <taxon>Porites</taxon>
    </lineage>
</organism>
<comment type="caution">
    <text evidence="1">The sequence shown here is derived from an EMBL/GenBank/DDBJ whole genome shotgun (WGS) entry which is preliminary data.</text>
</comment>
<name>A0ABN8RUN5_9CNID</name>
<evidence type="ECO:0000313" key="1">
    <source>
        <dbReference type="EMBL" id="CAH3183052.1"/>
    </source>
</evidence>
<dbReference type="EMBL" id="CALNXK010000341">
    <property type="protein sequence ID" value="CAH3183052.1"/>
    <property type="molecule type" value="Genomic_DNA"/>
</dbReference>
<evidence type="ECO:0000313" key="2">
    <source>
        <dbReference type="Proteomes" id="UP001159405"/>
    </source>
</evidence>
<accession>A0ABN8RUN5</accession>
<keyword evidence="2" id="KW-1185">Reference proteome</keyword>
<proteinExistence type="predicted"/>
<protein>
    <submittedName>
        <fullName evidence="1">Uncharacterized protein</fullName>
    </submittedName>
</protein>
<dbReference type="Proteomes" id="UP001159405">
    <property type="component" value="Unassembled WGS sequence"/>
</dbReference>
<reference evidence="1 2" key="1">
    <citation type="submission" date="2022-05" db="EMBL/GenBank/DDBJ databases">
        <authorList>
            <consortium name="Genoscope - CEA"/>
            <person name="William W."/>
        </authorList>
    </citation>
    <scope>NUCLEOTIDE SEQUENCE [LARGE SCALE GENOMIC DNA]</scope>
</reference>
<sequence>MNVSWKDEITNVESLCLAGLLSMADILIEKNLRRMGHTYQTFLKPRTVLVEPTDCHVDDILGRSNHL</sequence>